<dbReference type="AlphaFoldDB" id="A0A4P9YJL0"/>
<organism evidence="1 2">
    <name type="scientific">Rozella allomycis (strain CSF55)</name>
    <dbReference type="NCBI Taxonomy" id="988480"/>
    <lineage>
        <taxon>Eukaryota</taxon>
        <taxon>Fungi</taxon>
        <taxon>Fungi incertae sedis</taxon>
        <taxon>Cryptomycota</taxon>
        <taxon>Cryptomycota incertae sedis</taxon>
        <taxon>Rozella</taxon>
    </lineage>
</organism>
<accession>A0A4P9YJL0</accession>
<name>A0A4P9YJL0_ROZAC</name>
<evidence type="ECO:0008006" key="3">
    <source>
        <dbReference type="Google" id="ProtNLM"/>
    </source>
</evidence>
<dbReference type="SUPFAM" id="SSF52047">
    <property type="entry name" value="RNI-like"/>
    <property type="match status" value="1"/>
</dbReference>
<evidence type="ECO:0000313" key="2">
    <source>
        <dbReference type="Proteomes" id="UP000281549"/>
    </source>
</evidence>
<dbReference type="Gene3D" id="3.80.10.10">
    <property type="entry name" value="Ribonuclease Inhibitor"/>
    <property type="match status" value="1"/>
</dbReference>
<dbReference type="EMBL" id="ML005198">
    <property type="protein sequence ID" value="RKP19588.1"/>
    <property type="molecule type" value="Genomic_DNA"/>
</dbReference>
<protein>
    <recommendedName>
        <fullName evidence="3">RNI-like protein</fullName>
    </recommendedName>
</protein>
<evidence type="ECO:0000313" key="1">
    <source>
        <dbReference type="EMBL" id="RKP19588.1"/>
    </source>
</evidence>
<proteinExistence type="predicted"/>
<gene>
    <name evidence="1" type="ORF">ROZALSC1DRAFT_28833</name>
</gene>
<sequence length="119" mass="14130">MQHKKTRSVKESLKQLGCEYHCAKFARLVSLLLKYSNLQSLNVKNNWFWKDSFDEFLESLEKSKIKRLSITFDDLNDSEIFNFANAIEKSNVRFLDLRIARMDQLPEIFKQIRGLKLIN</sequence>
<dbReference type="InterPro" id="IPR032675">
    <property type="entry name" value="LRR_dom_sf"/>
</dbReference>
<dbReference type="Proteomes" id="UP000281549">
    <property type="component" value="Unassembled WGS sequence"/>
</dbReference>
<reference evidence="2" key="1">
    <citation type="journal article" date="2018" name="Nat. Microbiol.">
        <title>Leveraging single-cell genomics to expand the fungal tree of life.</title>
        <authorList>
            <person name="Ahrendt S.R."/>
            <person name="Quandt C.A."/>
            <person name="Ciobanu D."/>
            <person name="Clum A."/>
            <person name="Salamov A."/>
            <person name="Andreopoulos B."/>
            <person name="Cheng J.F."/>
            <person name="Woyke T."/>
            <person name="Pelin A."/>
            <person name="Henrissat B."/>
            <person name="Reynolds N.K."/>
            <person name="Benny G.L."/>
            <person name="Smith M.E."/>
            <person name="James T.Y."/>
            <person name="Grigoriev I.V."/>
        </authorList>
    </citation>
    <scope>NUCLEOTIDE SEQUENCE [LARGE SCALE GENOMIC DNA]</scope>
    <source>
        <strain evidence="2">CSF55</strain>
    </source>
</reference>